<dbReference type="PROSITE" id="PS50089">
    <property type="entry name" value="ZF_RING_2"/>
    <property type="match status" value="1"/>
</dbReference>
<dbReference type="Proteomes" id="UP001143981">
    <property type="component" value="Unassembled WGS sequence"/>
</dbReference>
<reference evidence="4" key="1">
    <citation type="submission" date="2022-07" db="EMBL/GenBank/DDBJ databases">
        <title>Phylogenomic reconstructions and comparative analyses of Kickxellomycotina fungi.</title>
        <authorList>
            <person name="Reynolds N.K."/>
            <person name="Stajich J.E."/>
            <person name="Barry K."/>
            <person name="Grigoriev I.V."/>
            <person name="Crous P."/>
            <person name="Smith M.E."/>
        </authorList>
    </citation>
    <scope>NUCLEOTIDE SEQUENCE</scope>
    <source>
        <strain evidence="4">BCRC 34381</strain>
    </source>
</reference>
<dbReference type="SUPFAM" id="SSF57850">
    <property type="entry name" value="RING/U-box"/>
    <property type="match status" value="1"/>
</dbReference>
<evidence type="ECO:0000256" key="2">
    <source>
        <dbReference type="SAM" id="MobiDB-lite"/>
    </source>
</evidence>
<dbReference type="InterPro" id="IPR013083">
    <property type="entry name" value="Znf_RING/FYVE/PHD"/>
</dbReference>
<evidence type="ECO:0000256" key="1">
    <source>
        <dbReference type="PROSITE-ProRule" id="PRU00175"/>
    </source>
</evidence>
<dbReference type="OrthoDB" id="1711136at2759"/>
<feature type="domain" description="RING-type" evidence="3">
    <location>
        <begin position="357"/>
        <end position="396"/>
    </location>
</feature>
<protein>
    <recommendedName>
        <fullName evidence="3">RING-type domain-containing protein</fullName>
    </recommendedName>
</protein>
<name>A0A9W7YCH3_9FUNG</name>
<evidence type="ECO:0000313" key="4">
    <source>
        <dbReference type="EMBL" id="KAJ1731625.1"/>
    </source>
</evidence>
<dbReference type="InterPro" id="IPR045194">
    <property type="entry name" value="MGRN1/RNF157-like"/>
</dbReference>
<dbReference type="PANTHER" id="PTHR22996:SF0">
    <property type="entry name" value="RE60872P-RELATED"/>
    <property type="match status" value="1"/>
</dbReference>
<dbReference type="Gene3D" id="3.30.40.10">
    <property type="entry name" value="Zinc/RING finger domain, C3HC4 (zinc finger)"/>
    <property type="match status" value="1"/>
</dbReference>
<proteinExistence type="predicted"/>
<evidence type="ECO:0000313" key="5">
    <source>
        <dbReference type="Proteomes" id="UP001143981"/>
    </source>
</evidence>
<dbReference type="GO" id="GO:0061630">
    <property type="term" value="F:ubiquitin protein ligase activity"/>
    <property type="evidence" value="ECO:0007669"/>
    <property type="project" value="UniProtKB-EC"/>
</dbReference>
<dbReference type="SMART" id="SM00184">
    <property type="entry name" value="RING"/>
    <property type="match status" value="1"/>
</dbReference>
<dbReference type="GO" id="GO:0016567">
    <property type="term" value="P:protein ubiquitination"/>
    <property type="evidence" value="ECO:0007669"/>
    <property type="project" value="TreeGrafter"/>
</dbReference>
<organism evidence="4 5">
    <name type="scientific">Coemansia biformis</name>
    <dbReference type="NCBI Taxonomy" id="1286918"/>
    <lineage>
        <taxon>Eukaryota</taxon>
        <taxon>Fungi</taxon>
        <taxon>Fungi incertae sedis</taxon>
        <taxon>Zoopagomycota</taxon>
        <taxon>Kickxellomycotina</taxon>
        <taxon>Kickxellomycetes</taxon>
        <taxon>Kickxellales</taxon>
        <taxon>Kickxellaceae</taxon>
        <taxon>Coemansia</taxon>
    </lineage>
</organism>
<feature type="region of interest" description="Disordered" evidence="2">
    <location>
        <begin position="1"/>
        <end position="51"/>
    </location>
</feature>
<dbReference type="PANTHER" id="PTHR22996">
    <property type="entry name" value="MAHOGUNIN"/>
    <property type="match status" value="1"/>
</dbReference>
<dbReference type="InterPro" id="IPR001841">
    <property type="entry name" value="Znf_RING"/>
</dbReference>
<accession>A0A9W7YCH3</accession>
<feature type="compositionally biased region" description="Low complexity" evidence="2">
    <location>
        <begin position="1"/>
        <end position="12"/>
    </location>
</feature>
<evidence type="ECO:0000259" key="3">
    <source>
        <dbReference type="PROSITE" id="PS50089"/>
    </source>
</evidence>
<dbReference type="GO" id="GO:0008270">
    <property type="term" value="F:zinc ion binding"/>
    <property type="evidence" value="ECO:0007669"/>
    <property type="project" value="UniProtKB-KW"/>
</dbReference>
<keyword evidence="5" id="KW-1185">Reference proteome</keyword>
<keyword evidence="1" id="KW-0863">Zinc-finger</keyword>
<keyword evidence="1" id="KW-0479">Metal-binding</keyword>
<keyword evidence="1" id="KW-0862">Zinc</keyword>
<dbReference type="AlphaFoldDB" id="A0A9W7YCH3"/>
<sequence length="413" mass="45365">MHSIFRRSQAMRGRARRRPTWEERTQAALAAAREVEESSGESVPTRPSEVNSARRLCYGPRYILPGTQHGPGQSQPPQQREEPCVVLQSHMALDVSSLHIYSLVLEPSAADADAVTQPVFYTLSFVVHTLVPLTISLHWLASEEWGHADALAEPRPRFVSRVNLSRSYTMEPGCDQRFTVPRSDWMEPDKEPYCTLASTDWQACHALPADDGRYDGPMPGAFPQHPLGAAAPAAGDAGDAFEMCVLGQRAPRGFGGSDRIGEIQEVAADSRKAPTYGLVIELVDRRPGQPGVPADALPMRQISFIDFIREGAAHIAPRCTKQKLCVGGMLYQQHGVFGLSEALDSRTSSAKDDPSQCAICLSDDRDTVMLPCRHLCMCRECANTYRQQSNKCPICRTVVGTVLHIEASRGAEQ</sequence>
<dbReference type="Pfam" id="PF13920">
    <property type="entry name" value="zf-C3HC4_3"/>
    <property type="match status" value="1"/>
</dbReference>
<gene>
    <name evidence="4" type="ORF">LPJ61_002447</name>
</gene>
<comment type="caution">
    <text evidence="4">The sequence shown here is derived from an EMBL/GenBank/DDBJ whole genome shotgun (WGS) entry which is preliminary data.</text>
</comment>
<dbReference type="EMBL" id="JANBOI010000308">
    <property type="protein sequence ID" value="KAJ1731625.1"/>
    <property type="molecule type" value="Genomic_DNA"/>
</dbReference>